<accession>A0A834VZ41</accession>
<dbReference type="Proteomes" id="UP000634136">
    <property type="component" value="Unassembled WGS sequence"/>
</dbReference>
<evidence type="ECO:0000313" key="2">
    <source>
        <dbReference type="Proteomes" id="UP000634136"/>
    </source>
</evidence>
<protein>
    <submittedName>
        <fullName evidence="1">Uncharacterized protein</fullName>
    </submittedName>
</protein>
<comment type="caution">
    <text evidence="1">The sequence shown here is derived from an EMBL/GenBank/DDBJ whole genome shotgun (WGS) entry which is preliminary data.</text>
</comment>
<evidence type="ECO:0000313" key="1">
    <source>
        <dbReference type="EMBL" id="KAF7802777.1"/>
    </source>
</evidence>
<keyword evidence="2" id="KW-1185">Reference proteome</keyword>
<dbReference type="EMBL" id="JAAIUW010000013">
    <property type="protein sequence ID" value="KAF7802777.1"/>
    <property type="molecule type" value="Genomic_DNA"/>
</dbReference>
<organism evidence="1 2">
    <name type="scientific">Senna tora</name>
    <dbReference type="NCBI Taxonomy" id="362788"/>
    <lineage>
        <taxon>Eukaryota</taxon>
        <taxon>Viridiplantae</taxon>
        <taxon>Streptophyta</taxon>
        <taxon>Embryophyta</taxon>
        <taxon>Tracheophyta</taxon>
        <taxon>Spermatophyta</taxon>
        <taxon>Magnoliopsida</taxon>
        <taxon>eudicotyledons</taxon>
        <taxon>Gunneridae</taxon>
        <taxon>Pentapetalae</taxon>
        <taxon>rosids</taxon>
        <taxon>fabids</taxon>
        <taxon>Fabales</taxon>
        <taxon>Fabaceae</taxon>
        <taxon>Caesalpinioideae</taxon>
        <taxon>Cassia clade</taxon>
        <taxon>Senna</taxon>
    </lineage>
</organism>
<sequence>MIFLGMSGMSTGVRAKISAFSLRSYITSFFSCGSKLAPILVILEGSYSAKITASISPSGLGRRSSSFSRGSTNSVFMILEGPLAGSSSFSAGVARTACSANYRLDSQESPPFLAALLLWSENQSCASPTTMDGKALHITSSGAPAVRSFGIVNSIISSVNGYFFFLPAFTPGRLQQILRRNLIALFQTPMSSCLTPRFASATCKISSAQPYKIWFSAPEMSDATFCCSNNAIITSSHGYGAFTETCSGVFFGPSSCIISCAAFLAASAASRAVV</sequence>
<gene>
    <name evidence="1" type="ORF">G2W53_041888</name>
</gene>
<proteinExistence type="predicted"/>
<dbReference type="AlphaFoldDB" id="A0A834VZ41"/>
<reference evidence="1" key="1">
    <citation type="submission" date="2020-09" db="EMBL/GenBank/DDBJ databases">
        <title>Genome-Enabled Discovery of Anthraquinone Biosynthesis in Senna tora.</title>
        <authorList>
            <person name="Kang S.-H."/>
            <person name="Pandey R.P."/>
            <person name="Lee C.-M."/>
            <person name="Sim J.-S."/>
            <person name="Jeong J.-T."/>
            <person name="Choi B.-S."/>
            <person name="Jung M."/>
            <person name="Ginzburg D."/>
            <person name="Zhao K."/>
            <person name="Won S.Y."/>
            <person name="Oh T.-J."/>
            <person name="Yu Y."/>
            <person name="Kim N.-H."/>
            <person name="Lee O.R."/>
            <person name="Lee T.-H."/>
            <person name="Bashyal P."/>
            <person name="Kim T.-S."/>
            <person name="Lee W.-H."/>
            <person name="Kawkins C."/>
            <person name="Kim C.-K."/>
            <person name="Kim J.S."/>
            <person name="Ahn B.O."/>
            <person name="Rhee S.Y."/>
            <person name="Sohng J.K."/>
        </authorList>
    </citation>
    <scope>NUCLEOTIDE SEQUENCE</scope>
    <source>
        <tissue evidence="1">Leaf</tissue>
    </source>
</reference>
<name>A0A834VZ41_9FABA</name>